<name>A0A9X9MBN2_GULGU</name>
<reference evidence="1 2" key="1">
    <citation type="submission" date="2018-10" db="EMBL/GenBank/DDBJ databases">
        <authorList>
            <person name="Ekblom R."/>
            <person name="Jareborg N."/>
        </authorList>
    </citation>
    <scope>NUCLEOTIDE SEQUENCE [LARGE SCALE GENOMIC DNA]</scope>
    <source>
        <tissue evidence="1">Muscle</tissue>
    </source>
</reference>
<evidence type="ECO:0000313" key="2">
    <source>
        <dbReference type="Proteomes" id="UP000269945"/>
    </source>
</evidence>
<dbReference type="Proteomes" id="UP000269945">
    <property type="component" value="Unassembled WGS sequence"/>
</dbReference>
<sequence>MKPQLQTGTFLLLTNFNIPTQQRKESYLKVVTPRGGNAFLLKVIYVRGDLDELTRYKCTKCSKWRNF</sequence>
<dbReference type="AlphaFoldDB" id="A0A9X9MBN2"/>
<gene>
    <name evidence="1" type="ORF">BN2614_LOCUS1</name>
</gene>
<keyword evidence="2" id="KW-1185">Reference proteome</keyword>
<proteinExistence type="predicted"/>
<organism evidence="1 2">
    <name type="scientific">Gulo gulo</name>
    <name type="common">Wolverine</name>
    <name type="synonym">Gluton</name>
    <dbReference type="NCBI Taxonomy" id="48420"/>
    <lineage>
        <taxon>Eukaryota</taxon>
        <taxon>Metazoa</taxon>
        <taxon>Chordata</taxon>
        <taxon>Craniata</taxon>
        <taxon>Vertebrata</taxon>
        <taxon>Euteleostomi</taxon>
        <taxon>Mammalia</taxon>
        <taxon>Eutheria</taxon>
        <taxon>Laurasiatheria</taxon>
        <taxon>Carnivora</taxon>
        <taxon>Caniformia</taxon>
        <taxon>Musteloidea</taxon>
        <taxon>Mustelidae</taxon>
        <taxon>Guloninae</taxon>
        <taxon>Gulo</taxon>
    </lineage>
</organism>
<protein>
    <submittedName>
        <fullName evidence="1">Uncharacterized protein</fullName>
    </submittedName>
</protein>
<evidence type="ECO:0000313" key="1">
    <source>
        <dbReference type="EMBL" id="VCX41213.1"/>
    </source>
</evidence>
<dbReference type="EMBL" id="CYRY02045683">
    <property type="protein sequence ID" value="VCX41213.1"/>
    <property type="molecule type" value="Genomic_DNA"/>
</dbReference>
<comment type="caution">
    <text evidence="1">The sequence shown here is derived from an EMBL/GenBank/DDBJ whole genome shotgun (WGS) entry which is preliminary data.</text>
</comment>
<accession>A0A9X9MBN2</accession>